<keyword evidence="7" id="KW-1185">Reference proteome</keyword>
<evidence type="ECO:0000256" key="1">
    <source>
        <dbReference type="ARBA" id="ARBA00009477"/>
    </source>
</evidence>
<dbReference type="RefSeq" id="WP_247027584.1">
    <property type="nucleotide sequence ID" value="NZ_JALKCH010000003.1"/>
</dbReference>
<name>A0ABT0D9A7_9HYPH</name>
<reference evidence="6 7" key="1">
    <citation type="submission" date="2022-04" db="EMBL/GenBank/DDBJ databases">
        <authorList>
            <person name="Grouzdev D.S."/>
            <person name="Pantiukh K.S."/>
            <person name="Krutkina M.S."/>
        </authorList>
    </citation>
    <scope>NUCLEOTIDE SEQUENCE [LARGE SCALE GENOMIC DNA]</scope>
    <source>
        <strain evidence="6 7">6x-1</strain>
    </source>
</reference>
<evidence type="ECO:0000313" key="7">
    <source>
        <dbReference type="Proteomes" id="UP001203284"/>
    </source>
</evidence>
<evidence type="ECO:0000259" key="3">
    <source>
        <dbReference type="Pfam" id="PF25917"/>
    </source>
</evidence>
<organism evidence="6 7">
    <name type="scientific">Ancylobacter crimeensis</name>
    <dbReference type="NCBI Taxonomy" id="2579147"/>
    <lineage>
        <taxon>Bacteria</taxon>
        <taxon>Pseudomonadati</taxon>
        <taxon>Pseudomonadota</taxon>
        <taxon>Alphaproteobacteria</taxon>
        <taxon>Hyphomicrobiales</taxon>
        <taxon>Xanthobacteraceae</taxon>
        <taxon>Ancylobacter</taxon>
    </lineage>
</organism>
<evidence type="ECO:0000259" key="4">
    <source>
        <dbReference type="Pfam" id="PF25954"/>
    </source>
</evidence>
<feature type="signal peptide" evidence="2">
    <location>
        <begin position="1"/>
        <end position="21"/>
    </location>
</feature>
<comment type="caution">
    <text evidence="6">The sequence shown here is derived from an EMBL/GenBank/DDBJ whole genome shotgun (WGS) entry which is preliminary data.</text>
</comment>
<feature type="domain" description="YknX-like C-terminal permuted SH3-like" evidence="5">
    <location>
        <begin position="292"/>
        <end position="358"/>
    </location>
</feature>
<dbReference type="Pfam" id="PF25989">
    <property type="entry name" value="YknX_C"/>
    <property type="match status" value="1"/>
</dbReference>
<evidence type="ECO:0000313" key="6">
    <source>
        <dbReference type="EMBL" id="MCK0196489.1"/>
    </source>
</evidence>
<dbReference type="InterPro" id="IPR058792">
    <property type="entry name" value="Beta-barrel_RND_2"/>
</dbReference>
<dbReference type="Proteomes" id="UP001203284">
    <property type="component" value="Unassembled WGS sequence"/>
</dbReference>
<sequence length="367" mass="38612">MARRLGTVLVIGALVAGAAVAHQTGWFTEFPPFRRQARAEPPAVAPASALVPVEVAPARQATTTTDIHSIGTLQSDESVKVAAEIAGRIAEIGFREGEAVKAGAVLVKLDDALVLASRNEIKARLELAIANYERAERLSRTGSGTARALDEAMSERNTASALVNTQEVQLAKHSIVAPFDGVVGLRGVSVGAYVSPGTELVNLEKIDVLKVDFSVPESALRAVSAGQEVAISVDAFPDRLFTGEVYAIDPLVDVNGRSLRVRGRLANPDRVLRPGLFARIVVKGEVPRTAVFVPEAAVVPRGQERLVWQVDAGKAVERPVKLGERRAGEVEIVEGLAPGATVVIAGQGRLRDGAGVEVVPTPPAPQG</sequence>
<accession>A0ABT0D9A7</accession>
<dbReference type="Pfam" id="PF25954">
    <property type="entry name" value="Beta-barrel_RND_2"/>
    <property type="match status" value="1"/>
</dbReference>
<feature type="domain" description="CusB-like beta-barrel" evidence="4">
    <location>
        <begin position="211"/>
        <end position="284"/>
    </location>
</feature>
<feature type="chain" id="PRO_5047410453" evidence="2">
    <location>
        <begin position="22"/>
        <end position="367"/>
    </location>
</feature>
<dbReference type="InterPro" id="IPR058637">
    <property type="entry name" value="YknX-like_C"/>
</dbReference>
<proteinExistence type="inferred from homology"/>
<dbReference type="PANTHER" id="PTHR30469:SF15">
    <property type="entry name" value="HLYD FAMILY OF SECRETION PROTEINS"/>
    <property type="match status" value="1"/>
</dbReference>
<dbReference type="EMBL" id="JALKCH010000003">
    <property type="protein sequence ID" value="MCK0196489.1"/>
    <property type="molecule type" value="Genomic_DNA"/>
</dbReference>
<dbReference type="Gene3D" id="2.40.30.170">
    <property type="match status" value="1"/>
</dbReference>
<comment type="similarity">
    <text evidence="1">Belongs to the membrane fusion protein (MFP) (TC 8.A.1) family.</text>
</comment>
<protein>
    <submittedName>
        <fullName evidence="6">Efflux RND transporter periplasmic adaptor subunit</fullName>
    </submittedName>
</protein>
<evidence type="ECO:0000259" key="5">
    <source>
        <dbReference type="Pfam" id="PF25989"/>
    </source>
</evidence>
<dbReference type="InterPro" id="IPR006143">
    <property type="entry name" value="RND_pump_MFP"/>
</dbReference>
<dbReference type="SUPFAM" id="SSF111369">
    <property type="entry name" value="HlyD-like secretion proteins"/>
    <property type="match status" value="1"/>
</dbReference>
<dbReference type="PANTHER" id="PTHR30469">
    <property type="entry name" value="MULTIDRUG RESISTANCE PROTEIN MDTA"/>
    <property type="match status" value="1"/>
</dbReference>
<keyword evidence="2" id="KW-0732">Signal</keyword>
<gene>
    <name evidence="6" type="ORF">MWN34_06130</name>
</gene>
<feature type="domain" description="Multidrug resistance protein MdtA-like barrel-sandwich hybrid" evidence="3">
    <location>
        <begin position="78"/>
        <end position="200"/>
    </location>
</feature>
<evidence type="ECO:0000256" key="2">
    <source>
        <dbReference type="SAM" id="SignalP"/>
    </source>
</evidence>
<dbReference type="Gene3D" id="2.40.50.100">
    <property type="match status" value="2"/>
</dbReference>
<dbReference type="Pfam" id="PF25917">
    <property type="entry name" value="BSH_RND"/>
    <property type="match status" value="1"/>
</dbReference>
<dbReference type="Gene3D" id="2.40.420.20">
    <property type="match status" value="1"/>
</dbReference>
<dbReference type="InterPro" id="IPR058625">
    <property type="entry name" value="MdtA-like_BSH"/>
</dbReference>
<dbReference type="NCBIfam" id="TIGR01730">
    <property type="entry name" value="RND_mfp"/>
    <property type="match status" value="1"/>
</dbReference>